<gene>
    <name evidence="3" type="ORF">AKO1_001227</name>
</gene>
<evidence type="ECO:0000313" key="3">
    <source>
        <dbReference type="EMBL" id="KAL0486874.1"/>
    </source>
</evidence>
<organism evidence="3 4">
    <name type="scientific">Acrasis kona</name>
    <dbReference type="NCBI Taxonomy" id="1008807"/>
    <lineage>
        <taxon>Eukaryota</taxon>
        <taxon>Discoba</taxon>
        <taxon>Heterolobosea</taxon>
        <taxon>Tetramitia</taxon>
        <taxon>Eutetramitia</taxon>
        <taxon>Acrasidae</taxon>
        <taxon>Acrasis</taxon>
    </lineage>
</organism>
<reference evidence="3 4" key="1">
    <citation type="submission" date="2024-03" db="EMBL/GenBank/DDBJ databases">
        <title>The Acrasis kona genome and developmental transcriptomes reveal deep origins of eukaryotic multicellular pathways.</title>
        <authorList>
            <person name="Sheikh S."/>
            <person name="Fu C.-J."/>
            <person name="Brown M.W."/>
            <person name="Baldauf S.L."/>
        </authorList>
    </citation>
    <scope>NUCLEOTIDE SEQUENCE [LARGE SCALE GENOMIC DNA]</scope>
    <source>
        <strain evidence="3 4">ATCC MYA-3509</strain>
    </source>
</reference>
<evidence type="ECO:0000313" key="4">
    <source>
        <dbReference type="Proteomes" id="UP001431209"/>
    </source>
</evidence>
<evidence type="ECO:0000259" key="2">
    <source>
        <dbReference type="PROSITE" id="PS51072"/>
    </source>
</evidence>
<dbReference type="Proteomes" id="UP001431209">
    <property type="component" value="Unassembled WGS sequence"/>
</dbReference>
<feature type="region of interest" description="Disordered" evidence="1">
    <location>
        <begin position="272"/>
        <end position="297"/>
    </location>
</feature>
<dbReference type="PROSITE" id="PS51072">
    <property type="entry name" value="MHD"/>
    <property type="match status" value="1"/>
</dbReference>
<protein>
    <submittedName>
        <fullName evidence="3">SYP1</fullName>
    </submittedName>
</protein>
<dbReference type="Pfam" id="PF10291">
    <property type="entry name" value="muHD"/>
    <property type="match status" value="1"/>
</dbReference>
<feature type="domain" description="MHD" evidence="2">
    <location>
        <begin position="374"/>
        <end position="637"/>
    </location>
</feature>
<feature type="compositionally biased region" description="Low complexity" evidence="1">
    <location>
        <begin position="275"/>
        <end position="293"/>
    </location>
</feature>
<sequence length="644" mass="71729">MFLHSRDELSQNQALEISSQFAKSIQTNIEVRGDLVLLQKFRAVFVLLNEVYVVSVCHLDDYPFDATRCCNNAKSLLFEACKGVEVTVPAIYKKYGQVLLALEELLNEPNTFQKSAIASDIVNKSRFMDVSPVQRTDSILGKFGRQRSGTVKKIESNIETNINTNWQEALKHTDVNSNRMEVLSKLSFNTDVVVPTAKNFDMFNSSFLAPDSDYKPHRFRRSLSTLSTSTPVTPPRSPPPRLSLTMVDGFDSLKPKLAKFELMRVETDTDDLTDTDTNLAQTPVTTTPAAPSAQNKSPNLLDLLDDIGSSLPPPTLLPTTHGRSTSLADFLDSPSTPPIMPIPVPMADMFDEPVIQPIMLPIPIPDPNANRAQIIPLKVVVVEKIDVVYKGTAREQYTLLGEIRVKTFSVDTHAVPAHEFTLHLEDTQKIAKVICNPKFCKQESPQEFKFTCNVPSNALSRDIEAPNASLTLIKYKLLDNMCPLPLLLQPKFKLTDDNTVLSLMIRYKVNPSTPLKFVSMLVSPSTKSDGSVVALNAVSKPEGRWTNTQQRLLWRLENLQPNADDTLRARFKMNCNVEANGQPFLPGNVLLKFKTNEGCCFGCFKVAGGDSKRNNKGQVFVGGCEYVIENGDKFEYSFTQENKA</sequence>
<accession>A0AAW2ZC49</accession>
<dbReference type="SUPFAM" id="SSF49447">
    <property type="entry name" value="Second domain of Mu2 adaptin subunit (ap50) of ap2 adaptor"/>
    <property type="match status" value="1"/>
</dbReference>
<proteinExistence type="predicted"/>
<name>A0AAW2ZC49_9EUKA</name>
<dbReference type="AlphaFoldDB" id="A0AAW2ZC49"/>
<dbReference type="InterPro" id="IPR028565">
    <property type="entry name" value="MHD"/>
</dbReference>
<dbReference type="PANTHER" id="PTHR37769:SF1">
    <property type="entry name" value="OS08G0243900 PROTEIN"/>
    <property type="match status" value="1"/>
</dbReference>
<keyword evidence="4" id="KW-1185">Reference proteome</keyword>
<evidence type="ECO:0000256" key="1">
    <source>
        <dbReference type="SAM" id="MobiDB-lite"/>
    </source>
</evidence>
<dbReference type="EMBL" id="JAOPGA020001276">
    <property type="protein sequence ID" value="KAL0486874.1"/>
    <property type="molecule type" value="Genomic_DNA"/>
</dbReference>
<dbReference type="InterPro" id="IPR018808">
    <property type="entry name" value="Muniscin_C"/>
</dbReference>
<comment type="caution">
    <text evidence="3">The sequence shown here is derived from an EMBL/GenBank/DDBJ whole genome shotgun (WGS) entry which is preliminary data.</text>
</comment>
<dbReference type="InterPro" id="IPR036168">
    <property type="entry name" value="AP2_Mu_C_sf"/>
</dbReference>
<dbReference type="PANTHER" id="PTHR37769">
    <property type="entry name" value="OS08G0243900 PROTEIN"/>
    <property type="match status" value="1"/>
</dbReference>